<protein>
    <submittedName>
        <fullName evidence="1">GTP-binding protein</fullName>
    </submittedName>
</protein>
<feature type="non-terminal residue" evidence="1">
    <location>
        <position position="77"/>
    </location>
</feature>
<dbReference type="AlphaFoldDB" id="A0A6G3X4C6"/>
<reference evidence="1" key="1">
    <citation type="submission" date="2020-01" db="EMBL/GenBank/DDBJ databases">
        <title>Insect and environment-associated Actinomycetes.</title>
        <authorList>
            <person name="Currrie C."/>
            <person name="Chevrette M."/>
            <person name="Carlson C."/>
            <person name="Stubbendieck R."/>
            <person name="Wendt-Pienkowski E."/>
        </authorList>
    </citation>
    <scope>NUCLEOTIDE SEQUENCE</scope>
    <source>
        <strain evidence="1">SID7499</strain>
    </source>
</reference>
<proteinExistence type="predicted"/>
<name>A0A6G3X4C6_9ACTN</name>
<organism evidence="1">
    <name type="scientific">Streptomyces sp. SID7499</name>
    <dbReference type="NCBI Taxonomy" id="2706086"/>
    <lineage>
        <taxon>Bacteria</taxon>
        <taxon>Bacillati</taxon>
        <taxon>Actinomycetota</taxon>
        <taxon>Actinomycetes</taxon>
        <taxon>Kitasatosporales</taxon>
        <taxon>Streptomycetaceae</taxon>
        <taxon>Streptomyces</taxon>
    </lineage>
</organism>
<dbReference type="EMBL" id="JAAGMN010004161">
    <property type="protein sequence ID" value="NEE12507.1"/>
    <property type="molecule type" value="Genomic_DNA"/>
</dbReference>
<gene>
    <name evidence="1" type="ORF">G3M58_39380</name>
</gene>
<feature type="non-terminal residue" evidence="1">
    <location>
        <position position="1"/>
    </location>
</feature>
<sequence length="77" mass="8915">ATHGRIDPELLFDPALRPDHEEMAGQLSFEDLLRAEECDEHEECDGHGHHDHLHATYESVDFTSDVPMDPRRFMVFL</sequence>
<comment type="caution">
    <text evidence="1">The sequence shown here is derived from an EMBL/GenBank/DDBJ whole genome shotgun (WGS) entry which is preliminary data.</text>
</comment>
<evidence type="ECO:0000313" key="1">
    <source>
        <dbReference type="EMBL" id="NEE12507.1"/>
    </source>
</evidence>
<accession>A0A6G3X4C6</accession>